<evidence type="ECO:0000313" key="2">
    <source>
        <dbReference type="EMBL" id="CAE8582776.1"/>
    </source>
</evidence>
<dbReference type="EMBL" id="CAJNNV010000489">
    <property type="protein sequence ID" value="CAE8582776.1"/>
    <property type="molecule type" value="Genomic_DNA"/>
</dbReference>
<dbReference type="AlphaFoldDB" id="A0A813D9B8"/>
<keyword evidence="3" id="KW-1185">Reference proteome</keyword>
<reference evidence="2" key="1">
    <citation type="submission" date="2021-02" db="EMBL/GenBank/DDBJ databases">
        <authorList>
            <person name="Dougan E. K."/>
            <person name="Rhodes N."/>
            <person name="Thang M."/>
            <person name="Chan C."/>
        </authorList>
    </citation>
    <scope>NUCLEOTIDE SEQUENCE</scope>
</reference>
<feature type="non-terminal residue" evidence="2">
    <location>
        <position position="1"/>
    </location>
</feature>
<dbReference type="Proteomes" id="UP000654075">
    <property type="component" value="Unassembled WGS sequence"/>
</dbReference>
<proteinExistence type="predicted"/>
<comment type="caution">
    <text evidence="2">The sequence shown here is derived from an EMBL/GenBank/DDBJ whole genome shotgun (WGS) entry which is preliminary data.</text>
</comment>
<feature type="region of interest" description="Disordered" evidence="1">
    <location>
        <begin position="1"/>
        <end position="26"/>
    </location>
</feature>
<sequence length="597" mass="62997">AGVAALAPDPKAQLLPPEAVTSEPSAGAGVAALAPVPEEKLVPPEAVTLDPSAGVVGPSLSDAELLPRISPAWQALLRQGRDAYLRKHRAAMKLAILTAQDILAGESTKQRLERTARDLFRGLSRAEQLLLLPGSSDLPPYPPWRAMLPSEAVTSEPSAGAGVAALAPVPEEKLVPPEAVTLDPSAGVVGPSLSDAELLPRISPAWQAFLRQGRDAYLRKHRAAMKLAILTAQDILAGESTKQWLERTARDLFRGLSRAEQLLLLPGSSDLPPYPPWCAMLPSEAVTSEPSAGAGVAALAPVPAEKLVLPEAATLEAQPLPSEAVISEPSEGVVELPPFAAEPSASGAVQPAPSAAAGFVQLVPSDHADPPLPPPSELIPDMSTVRAHIEQEVQKKFVLAAAREELAWQSAAADVMSDVAKRMRLTGKQAPACHSICHPPWHAERCPNHVKNQQLAERVLLAKATVAGKAIGVAFGSADQSKFLKSVGLPASSCISSSSSSSSTIVSNVDILGGKFAFCPQEVHDQMLMLAARGHLQITNTTQRAEHIRTAPLKVAVPEALHGAMAWGYINPSMRPPRGLQWKRFESGSWKLYLLGG</sequence>
<accession>A0A813D9B8</accession>
<organism evidence="2 3">
    <name type="scientific">Polarella glacialis</name>
    <name type="common">Dinoflagellate</name>
    <dbReference type="NCBI Taxonomy" id="89957"/>
    <lineage>
        <taxon>Eukaryota</taxon>
        <taxon>Sar</taxon>
        <taxon>Alveolata</taxon>
        <taxon>Dinophyceae</taxon>
        <taxon>Suessiales</taxon>
        <taxon>Suessiaceae</taxon>
        <taxon>Polarella</taxon>
    </lineage>
</organism>
<evidence type="ECO:0000313" key="3">
    <source>
        <dbReference type="Proteomes" id="UP000654075"/>
    </source>
</evidence>
<protein>
    <submittedName>
        <fullName evidence="2">Uncharacterized protein</fullName>
    </submittedName>
</protein>
<gene>
    <name evidence="2" type="ORF">PGLA1383_LOCUS1766</name>
</gene>
<evidence type="ECO:0000256" key="1">
    <source>
        <dbReference type="SAM" id="MobiDB-lite"/>
    </source>
</evidence>
<name>A0A813D9B8_POLGL</name>